<proteinExistence type="predicted"/>
<dbReference type="RefSeq" id="WP_264279459.1">
    <property type="nucleotide sequence ID" value="NZ_CP107006.1"/>
</dbReference>
<evidence type="ECO:0000259" key="1">
    <source>
        <dbReference type="Pfam" id="PF08241"/>
    </source>
</evidence>
<keyword evidence="2" id="KW-0489">Methyltransferase</keyword>
<dbReference type="InterPro" id="IPR029063">
    <property type="entry name" value="SAM-dependent_MTases_sf"/>
</dbReference>
<keyword evidence="2" id="KW-0808">Transferase</keyword>
<gene>
    <name evidence="2" type="ORF">MKQ68_12750</name>
</gene>
<dbReference type="Pfam" id="PF08241">
    <property type="entry name" value="Methyltransf_11"/>
    <property type="match status" value="1"/>
</dbReference>
<dbReference type="Proteomes" id="UP001162741">
    <property type="component" value="Chromosome"/>
</dbReference>
<feature type="domain" description="Methyltransferase type 11" evidence="1">
    <location>
        <begin position="51"/>
        <end position="145"/>
    </location>
</feature>
<keyword evidence="3" id="KW-1185">Reference proteome</keyword>
<name>A0ABY6IU96_9BACT</name>
<dbReference type="InterPro" id="IPR013216">
    <property type="entry name" value="Methyltransf_11"/>
</dbReference>
<organism evidence="2 3">
    <name type="scientific">Chitinophaga horti</name>
    <dbReference type="NCBI Taxonomy" id="2920382"/>
    <lineage>
        <taxon>Bacteria</taxon>
        <taxon>Pseudomonadati</taxon>
        <taxon>Bacteroidota</taxon>
        <taxon>Chitinophagia</taxon>
        <taxon>Chitinophagales</taxon>
        <taxon>Chitinophagaceae</taxon>
        <taxon>Chitinophaga</taxon>
    </lineage>
</organism>
<evidence type="ECO:0000313" key="2">
    <source>
        <dbReference type="EMBL" id="UYQ90963.1"/>
    </source>
</evidence>
<accession>A0ABY6IU96</accession>
<dbReference type="SUPFAM" id="SSF53335">
    <property type="entry name" value="S-adenosyl-L-methionine-dependent methyltransferases"/>
    <property type="match status" value="1"/>
</dbReference>
<sequence>MNKSLSHHVYNDRSFAEQYAQNITNNPWNAGYERPASLSLLPDNLNGLHILDAGCGPGITTKEFLEKQATVTAIDYSDAMVSLAQENTGGRAHIVQHDLNEPLSMFANESFDVIYSSLVIHYIDDLKALFAEFRRVLRKGGLLIFSTDHPDNPFVKAQLAAGIRQSSVPWDGYNIHMDVYHRSWSEIESALTNNGFSVNSQLSPHPLPFVKDMYPNVYETLSTVPHFICIRAVVL</sequence>
<reference evidence="2" key="1">
    <citation type="submission" date="2022-10" db="EMBL/GenBank/DDBJ databases">
        <title>Chitinophaga sp. nov., isolated from soil.</title>
        <authorList>
            <person name="Jeon C.O."/>
        </authorList>
    </citation>
    <scope>NUCLEOTIDE SEQUENCE</scope>
    <source>
        <strain evidence="2">R8</strain>
    </source>
</reference>
<evidence type="ECO:0000313" key="3">
    <source>
        <dbReference type="Proteomes" id="UP001162741"/>
    </source>
</evidence>
<dbReference type="CDD" id="cd02440">
    <property type="entry name" value="AdoMet_MTases"/>
    <property type="match status" value="1"/>
</dbReference>
<dbReference type="PANTHER" id="PTHR43861:SF1">
    <property type="entry name" value="TRANS-ACONITATE 2-METHYLTRANSFERASE"/>
    <property type="match status" value="1"/>
</dbReference>
<protein>
    <submittedName>
        <fullName evidence="2">Class I SAM-dependent methyltransferase</fullName>
    </submittedName>
</protein>
<dbReference type="GO" id="GO:0008168">
    <property type="term" value="F:methyltransferase activity"/>
    <property type="evidence" value="ECO:0007669"/>
    <property type="project" value="UniProtKB-KW"/>
</dbReference>
<dbReference type="EMBL" id="CP107006">
    <property type="protein sequence ID" value="UYQ90963.1"/>
    <property type="molecule type" value="Genomic_DNA"/>
</dbReference>
<dbReference type="GO" id="GO:0032259">
    <property type="term" value="P:methylation"/>
    <property type="evidence" value="ECO:0007669"/>
    <property type="project" value="UniProtKB-KW"/>
</dbReference>
<dbReference type="Gene3D" id="3.40.50.150">
    <property type="entry name" value="Vaccinia Virus protein VP39"/>
    <property type="match status" value="1"/>
</dbReference>
<dbReference type="PANTHER" id="PTHR43861">
    <property type="entry name" value="TRANS-ACONITATE 2-METHYLTRANSFERASE-RELATED"/>
    <property type="match status" value="1"/>
</dbReference>